<dbReference type="Proteomes" id="UP001283361">
    <property type="component" value="Unassembled WGS sequence"/>
</dbReference>
<organism evidence="1 2">
    <name type="scientific">Elysia crispata</name>
    <name type="common">lettuce slug</name>
    <dbReference type="NCBI Taxonomy" id="231223"/>
    <lineage>
        <taxon>Eukaryota</taxon>
        <taxon>Metazoa</taxon>
        <taxon>Spiralia</taxon>
        <taxon>Lophotrochozoa</taxon>
        <taxon>Mollusca</taxon>
        <taxon>Gastropoda</taxon>
        <taxon>Heterobranchia</taxon>
        <taxon>Euthyneura</taxon>
        <taxon>Panpulmonata</taxon>
        <taxon>Sacoglossa</taxon>
        <taxon>Placobranchoidea</taxon>
        <taxon>Plakobranchidae</taxon>
        <taxon>Elysia</taxon>
    </lineage>
</organism>
<reference evidence="1" key="1">
    <citation type="journal article" date="2023" name="G3 (Bethesda)">
        <title>A reference genome for the long-term kleptoplast-retaining sea slug Elysia crispata morphotype clarki.</title>
        <authorList>
            <person name="Eastman K.E."/>
            <person name="Pendleton A.L."/>
            <person name="Shaikh M.A."/>
            <person name="Suttiyut T."/>
            <person name="Ogas R."/>
            <person name="Tomko P."/>
            <person name="Gavelis G."/>
            <person name="Widhalm J.R."/>
            <person name="Wisecaver J.H."/>
        </authorList>
    </citation>
    <scope>NUCLEOTIDE SEQUENCE</scope>
    <source>
        <strain evidence="1">ECLA1</strain>
    </source>
</reference>
<dbReference type="EMBL" id="JAWDGP010001945">
    <property type="protein sequence ID" value="KAK3786737.1"/>
    <property type="molecule type" value="Genomic_DNA"/>
</dbReference>
<evidence type="ECO:0000313" key="1">
    <source>
        <dbReference type="EMBL" id="KAK3786737.1"/>
    </source>
</evidence>
<dbReference type="PANTHER" id="PTHR14890:SF1">
    <property type="entry name" value="FANCONI ANEMIA CORE COMPLEX-ASSOCIATED PROTEIN 100"/>
    <property type="match status" value="1"/>
</dbReference>
<evidence type="ECO:0000313" key="2">
    <source>
        <dbReference type="Proteomes" id="UP001283361"/>
    </source>
</evidence>
<sequence length="873" mass="98355">MEIKTHQYSLLAVSRFNVYVLEVAENTACQKIYILKSQYAIKTAMIATISSCQSYHVIIACRTTLWKICVPGEKQETDDESARSSKRRKYEEVPTGQEDIFADLLDLKERQSSEDSKLFQPELSSQQNAFPLSIGENQRLCDLDAEIMDIVVCEEILVVLVECEDVAYIKVFILEGNQAKCIQSFATGVEKKLFFQDSISSSPKLLYLVMNEGAKGIHTTTQTLAIPTSLFTLLFGKEAACLRSPVVFICDVQGCVYFFRIKSLVPQTKRLIMLCQANSRIVSISRIEFDSLPEKVALKNEDAISLLESALEKDRRGCEHEETSPIIGLLCVSDTGQCYVFLPREVATEVLMFYLPHSTHSCIVSGHHLLYTTRKSVEVCDVTLTRQRDSRINLALQPKFSFHVERVMCLVSVAQDCNSRKDLIIGVTDELKLIHLPFFQDKLADTAQADSNTKSFEKRNLNCIPCFSEDTSAAHNLMDSCLLQLNLFATILKQQRNVCDAGQLEEEEILVSCKCNVSSKPSIPFIFFQVQLTNNTNVEFTKDWKVDVCVFQKAENVSTDLRHFIFPILYALSPNSSEELNIPISRPSGSNFRPYHMTVSLVLSLDLTFTSTQKWISHAQKPLSVKIHEQVFDALDYLQHVNYITPALGKSDESLSNTLQDNGNTVCSDLAKCLLTIPRSRTDKTLEEESKQIGSTSLSVTIPVPTIICEKLNLQSAEDVIKLFMNQGRNAQANPIPLAQIHLKTIVDNTMIYISVSENPNPVSKANSVADDAKSEQKVLTYLVKLRSPNLSLLMAVRASVKARLEERHHLAKGNKHETLQAPFPRVMLNQHLHHYESLSNELKTKQSRSFQEGNQSEVTTLCDLFDKYELIH</sequence>
<accession>A0AAE1DXW0</accession>
<dbReference type="InterPro" id="IPR029251">
    <property type="entry name" value="Faap100"/>
</dbReference>
<comment type="caution">
    <text evidence="1">The sequence shown here is derived from an EMBL/GenBank/DDBJ whole genome shotgun (WGS) entry which is preliminary data.</text>
</comment>
<keyword evidence="2" id="KW-1185">Reference proteome</keyword>
<dbReference type="GO" id="GO:0036297">
    <property type="term" value="P:interstrand cross-link repair"/>
    <property type="evidence" value="ECO:0007669"/>
    <property type="project" value="InterPro"/>
</dbReference>
<gene>
    <name evidence="1" type="ORF">RRG08_000944</name>
</gene>
<dbReference type="GO" id="GO:0005654">
    <property type="term" value="C:nucleoplasm"/>
    <property type="evidence" value="ECO:0007669"/>
    <property type="project" value="TreeGrafter"/>
</dbReference>
<dbReference type="PANTHER" id="PTHR14890">
    <property type="entry name" value="FANCONI ANEMIA CORE COMPLEX-ASSOCIATED PROTEIN 100"/>
    <property type="match status" value="1"/>
</dbReference>
<name>A0AAE1DXW0_9GAST</name>
<proteinExistence type="predicted"/>
<dbReference type="GO" id="GO:0043240">
    <property type="term" value="C:Fanconi anaemia nuclear complex"/>
    <property type="evidence" value="ECO:0007669"/>
    <property type="project" value="InterPro"/>
</dbReference>
<dbReference type="AlphaFoldDB" id="A0AAE1DXW0"/>
<protein>
    <submittedName>
        <fullName evidence="1">Uncharacterized protein</fullName>
    </submittedName>
</protein>